<dbReference type="InterPro" id="IPR001623">
    <property type="entry name" value="DnaJ_domain"/>
</dbReference>
<dbReference type="PROSITE" id="PS51188">
    <property type="entry name" value="ZF_CR"/>
    <property type="match status" value="1"/>
</dbReference>
<evidence type="ECO:0000313" key="12">
    <source>
        <dbReference type="EMBL" id="MFM9413621.1"/>
    </source>
</evidence>
<feature type="binding site" evidence="7">
    <location>
        <position position="155"/>
    </location>
    <ligand>
        <name>Zn(2+)</name>
        <dbReference type="ChEBI" id="CHEBI:29105"/>
        <label>1</label>
    </ligand>
</feature>
<dbReference type="CDD" id="cd06257">
    <property type="entry name" value="DnaJ"/>
    <property type="match status" value="1"/>
</dbReference>
<dbReference type="HAMAP" id="MF_01152">
    <property type="entry name" value="DnaJ"/>
    <property type="match status" value="1"/>
</dbReference>
<reference evidence="12 13" key="1">
    <citation type="journal article" date="2016" name="Int. J. Syst. Evol. Microbiol.">
        <title>Peptococcus simiae sp. nov., isolated from rhesus macaque faeces and emended description of the genus Peptococcus.</title>
        <authorList>
            <person name="Shkoporov A.N."/>
            <person name="Efimov B.A."/>
            <person name="Kondova I."/>
            <person name="Ouwerling B."/>
            <person name="Chaplin A.V."/>
            <person name="Shcherbakova V.A."/>
            <person name="Langermans J.A.M."/>
        </authorList>
    </citation>
    <scope>NUCLEOTIDE SEQUENCE [LARGE SCALE GENOMIC DNA]</scope>
    <source>
        <strain evidence="12 13">M108</strain>
    </source>
</reference>
<evidence type="ECO:0000256" key="5">
    <source>
        <dbReference type="ARBA" id="ARBA00022833"/>
    </source>
</evidence>
<feature type="region of interest" description="Disordered" evidence="9">
    <location>
        <begin position="369"/>
        <end position="391"/>
    </location>
</feature>
<feature type="repeat" description="CXXCXGXG motif" evidence="7">
    <location>
        <begin position="209"/>
        <end position="216"/>
    </location>
</feature>
<gene>
    <name evidence="7 12" type="primary">dnaJ</name>
    <name evidence="12" type="ORF">ACKQTC_04495</name>
</gene>
<dbReference type="Pfam" id="PF00684">
    <property type="entry name" value="DnaJ_CXXCXGXG"/>
    <property type="match status" value="1"/>
</dbReference>
<feature type="binding site" evidence="7">
    <location>
        <position position="152"/>
    </location>
    <ligand>
        <name>Zn(2+)</name>
        <dbReference type="ChEBI" id="CHEBI:29105"/>
        <label>1</label>
    </ligand>
</feature>
<feature type="domain" description="J" evidence="10">
    <location>
        <begin position="6"/>
        <end position="71"/>
    </location>
</feature>
<accession>A0ABW9H0D8</accession>
<dbReference type="SUPFAM" id="SSF57938">
    <property type="entry name" value="DnaJ/Hsp40 cysteine-rich domain"/>
    <property type="match status" value="1"/>
</dbReference>
<dbReference type="InterPro" id="IPR001305">
    <property type="entry name" value="HSP_DnaJ_Cys-rich_dom"/>
</dbReference>
<feature type="repeat" description="CXXCXGXG motif" evidence="7">
    <location>
        <begin position="195"/>
        <end position="202"/>
    </location>
</feature>
<feature type="repeat" description="CXXCXGXG motif" evidence="7">
    <location>
        <begin position="152"/>
        <end position="159"/>
    </location>
</feature>
<dbReference type="PRINTS" id="PR00625">
    <property type="entry name" value="JDOMAIN"/>
</dbReference>
<name>A0ABW9H0D8_9FIRM</name>
<dbReference type="InterPro" id="IPR036869">
    <property type="entry name" value="J_dom_sf"/>
</dbReference>
<organism evidence="12 13">
    <name type="scientific">Peptococcus simiae</name>
    <dbReference type="NCBI Taxonomy" id="1643805"/>
    <lineage>
        <taxon>Bacteria</taxon>
        <taxon>Bacillati</taxon>
        <taxon>Bacillota</taxon>
        <taxon>Clostridia</taxon>
        <taxon>Eubacteriales</taxon>
        <taxon>Peptococcaceae</taxon>
        <taxon>Peptococcus</taxon>
    </lineage>
</organism>
<protein>
    <recommendedName>
        <fullName evidence="7">Chaperone protein DnaJ</fullName>
    </recommendedName>
</protein>
<dbReference type="GO" id="GO:0016491">
    <property type="term" value="F:oxidoreductase activity"/>
    <property type="evidence" value="ECO:0007669"/>
    <property type="project" value="UniProtKB-KW"/>
</dbReference>
<dbReference type="Pfam" id="PF00226">
    <property type="entry name" value="DnaJ"/>
    <property type="match status" value="1"/>
</dbReference>
<dbReference type="InterPro" id="IPR012724">
    <property type="entry name" value="DnaJ"/>
</dbReference>
<dbReference type="SMART" id="SM00271">
    <property type="entry name" value="DnaJ"/>
    <property type="match status" value="1"/>
</dbReference>
<feature type="binding site" evidence="7">
    <location>
        <position position="209"/>
    </location>
    <ligand>
        <name>Zn(2+)</name>
        <dbReference type="ChEBI" id="CHEBI:29105"/>
        <label>1</label>
    </ligand>
</feature>
<dbReference type="InterPro" id="IPR008971">
    <property type="entry name" value="HSP40/DnaJ_pept-bd"/>
</dbReference>
<feature type="repeat" description="CXXCXGXG motif" evidence="7">
    <location>
        <begin position="169"/>
        <end position="176"/>
    </location>
</feature>
<dbReference type="NCBIfam" id="TIGR02349">
    <property type="entry name" value="DnaJ_bact"/>
    <property type="match status" value="1"/>
</dbReference>
<evidence type="ECO:0000256" key="9">
    <source>
        <dbReference type="SAM" id="MobiDB-lite"/>
    </source>
</evidence>
<dbReference type="Proteomes" id="UP001631949">
    <property type="component" value="Unassembled WGS sequence"/>
</dbReference>
<dbReference type="Gene3D" id="2.10.230.10">
    <property type="entry name" value="Heat shock protein DnaJ, cysteine-rich domain"/>
    <property type="match status" value="1"/>
</dbReference>
<comment type="caution">
    <text evidence="12">The sequence shown here is derived from an EMBL/GenBank/DDBJ whole genome shotgun (WGS) entry which is preliminary data.</text>
</comment>
<dbReference type="InterPro" id="IPR018253">
    <property type="entry name" value="DnaJ_domain_CS"/>
</dbReference>
<dbReference type="EMBL" id="JBJUVG010000004">
    <property type="protein sequence ID" value="MFM9413621.1"/>
    <property type="molecule type" value="Genomic_DNA"/>
</dbReference>
<keyword evidence="1 7" id="KW-0235">DNA replication</keyword>
<evidence type="ECO:0000313" key="13">
    <source>
        <dbReference type="Proteomes" id="UP001631949"/>
    </source>
</evidence>
<dbReference type="SUPFAM" id="SSF49493">
    <property type="entry name" value="HSP40/DnaJ peptide-binding domain"/>
    <property type="match status" value="2"/>
</dbReference>
<dbReference type="Gene3D" id="2.60.260.20">
    <property type="entry name" value="Urease metallochaperone UreE, N-terminal domain"/>
    <property type="match status" value="2"/>
</dbReference>
<evidence type="ECO:0000256" key="7">
    <source>
        <dbReference type="HAMAP-Rule" id="MF_01152"/>
    </source>
</evidence>
<evidence type="ECO:0000256" key="1">
    <source>
        <dbReference type="ARBA" id="ARBA00022705"/>
    </source>
</evidence>
<feature type="binding site" evidence="7">
    <location>
        <position position="169"/>
    </location>
    <ligand>
        <name>Zn(2+)</name>
        <dbReference type="ChEBI" id="CHEBI:29105"/>
        <label>2</label>
    </ligand>
</feature>
<evidence type="ECO:0000259" key="11">
    <source>
        <dbReference type="PROSITE" id="PS51188"/>
    </source>
</evidence>
<keyword evidence="6 7" id="KW-0143">Chaperone</keyword>
<dbReference type="CDD" id="cd10747">
    <property type="entry name" value="DnaJ_C"/>
    <property type="match status" value="1"/>
</dbReference>
<keyword evidence="7" id="KW-0963">Cytoplasm</keyword>
<feature type="binding site" evidence="7">
    <location>
        <position position="198"/>
    </location>
    <ligand>
        <name>Zn(2+)</name>
        <dbReference type="ChEBI" id="CHEBI:29105"/>
        <label>2</label>
    </ligand>
</feature>
<keyword evidence="4 7" id="KW-0863">Zinc-finger</keyword>
<keyword evidence="2 7" id="KW-0479">Metal-binding</keyword>
<sequence>MADKRDYYEVLGVDKDATDQDIKKAFRKKARKYHPDVNPDDKEAEKRFKEVNDAYETLSDPQKRQQYDQFGPDGPQFGGFGGGAGAGGAGFGGDFSDIGDIFNMFFGGAAGGGGRPHGPRRGNDLRADLLIDFETAVFGGKETITVTRRKVCDTCHGTGAKAGTSPHTCSRCGGTGRVISAQQTPFGRIQTQSTCPECGGSGEIIDEPCTACGGQGLKRETVTLDVTIPAGVDNGNRLRMQGEGEGGEQGGPSGDLFIYIRVKPHPIFERVDNDIHMEQPINVAQAALGDEIEVPTLEGRLKFKIPAGVQSGTRFRLKGKGIKGMRSFGRGDQYVTVVVETPKGLSDEQRDLFANLYETLDRKELYTDSKGRARTAKNSPGSDKADKEEEKGWFGKFKDTVNDIFQDDDEDDASDKK</sequence>
<comment type="subunit">
    <text evidence="7">Homodimer.</text>
</comment>
<dbReference type="RefSeq" id="WP_408977237.1">
    <property type="nucleotide sequence ID" value="NZ_JBJUVG010000004.1"/>
</dbReference>
<feature type="zinc finger region" description="CR-type" evidence="8">
    <location>
        <begin position="139"/>
        <end position="221"/>
    </location>
</feature>
<evidence type="ECO:0000256" key="4">
    <source>
        <dbReference type="ARBA" id="ARBA00022771"/>
    </source>
</evidence>
<feature type="domain" description="CR-type" evidence="11">
    <location>
        <begin position="139"/>
        <end position="221"/>
    </location>
</feature>
<evidence type="ECO:0000256" key="6">
    <source>
        <dbReference type="ARBA" id="ARBA00023186"/>
    </source>
</evidence>
<dbReference type="PROSITE" id="PS50076">
    <property type="entry name" value="DNAJ_2"/>
    <property type="match status" value="1"/>
</dbReference>
<dbReference type="SUPFAM" id="SSF46565">
    <property type="entry name" value="Chaperone J-domain"/>
    <property type="match status" value="1"/>
</dbReference>
<dbReference type="PANTHER" id="PTHR43096">
    <property type="entry name" value="DNAJ HOMOLOG 1, MITOCHONDRIAL-RELATED"/>
    <property type="match status" value="1"/>
</dbReference>
<dbReference type="Pfam" id="PF01556">
    <property type="entry name" value="DnaJ_C"/>
    <property type="match status" value="1"/>
</dbReference>
<evidence type="ECO:0000256" key="2">
    <source>
        <dbReference type="ARBA" id="ARBA00022723"/>
    </source>
</evidence>
<keyword evidence="7" id="KW-0346">Stress response</keyword>
<feature type="binding site" evidence="7">
    <location>
        <position position="212"/>
    </location>
    <ligand>
        <name>Zn(2+)</name>
        <dbReference type="ChEBI" id="CHEBI:29105"/>
        <label>1</label>
    </ligand>
</feature>
<comment type="similarity">
    <text evidence="7">Belongs to the DnaJ family.</text>
</comment>
<dbReference type="PROSITE" id="PS00636">
    <property type="entry name" value="DNAJ_1"/>
    <property type="match status" value="1"/>
</dbReference>
<comment type="function">
    <text evidence="7">Participates actively in the response to hyperosmotic and heat shock by preventing the aggregation of stress-denatured proteins and by disaggregating proteins, also in an autonomous, DnaK-independent fashion. Unfolded proteins bind initially to DnaJ; upon interaction with the DnaJ-bound protein, DnaK hydrolyzes its bound ATP, resulting in the formation of a stable complex. GrpE releases ADP from DnaK; ATP binding to DnaK triggers the release of the substrate protein, thus completing the reaction cycle. Several rounds of ATP-dependent interactions between DnaJ, DnaK and GrpE are required for fully efficient folding. Also involved, together with DnaK and GrpE, in the DNA replication of plasmids through activation of initiation proteins.</text>
</comment>
<evidence type="ECO:0000256" key="3">
    <source>
        <dbReference type="ARBA" id="ARBA00022737"/>
    </source>
</evidence>
<keyword evidence="12" id="KW-0560">Oxidoreductase</keyword>
<comment type="subcellular location">
    <subcellularLocation>
        <location evidence="7">Cytoplasm</location>
    </subcellularLocation>
</comment>
<feature type="binding site" evidence="7">
    <location>
        <position position="195"/>
    </location>
    <ligand>
        <name>Zn(2+)</name>
        <dbReference type="ChEBI" id="CHEBI:29105"/>
        <label>2</label>
    </ligand>
</feature>
<dbReference type="InterPro" id="IPR002939">
    <property type="entry name" value="DnaJ_C"/>
</dbReference>
<dbReference type="NCBIfam" id="NF008035">
    <property type="entry name" value="PRK10767.1"/>
    <property type="match status" value="1"/>
</dbReference>
<proteinExistence type="inferred from homology"/>
<feature type="binding site" evidence="7">
    <location>
        <position position="172"/>
    </location>
    <ligand>
        <name>Zn(2+)</name>
        <dbReference type="ChEBI" id="CHEBI:29105"/>
        <label>2</label>
    </ligand>
</feature>
<dbReference type="CDD" id="cd10719">
    <property type="entry name" value="DnaJ_zf"/>
    <property type="match status" value="1"/>
</dbReference>
<evidence type="ECO:0000259" key="10">
    <source>
        <dbReference type="PROSITE" id="PS50076"/>
    </source>
</evidence>
<dbReference type="PANTHER" id="PTHR43096:SF52">
    <property type="entry name" value="DNAJ HOMOLOG 1, MITOCHONDRIAL-RELATED"/>
    <property type="match status" value="1"/>
</dbReference>
<evidence type="ECO:0000256" key="8">
    <source>
        <dbReference type="PROSITE-ProRule" id="PRU00546"/>
    </source>
</evidence>
<dbReference type="Gene3D" id="1.10.287.110">
    <property type="entry name" value="DnaJ domain"/>
    <property type="match status" value="1"/>
</dbReference>
<comment type="cofactor">
    <cofactor evidence="7">
        <name>Zn(2+)</name>
        <dbReference type="ChEBI" id="CHEBI:29105"/>
    </cofactor>
    <text evidence="7">Binds 2 Zn(2+) ions per monomer.</text>
</comment>
<comment type="domain">
    <text evidence="7">The J domain is necessary and sufficient to stimulate DnaK ATPase activity. Zinc center 1 plays an important role in the autonomous, DnaK-independent chaperone activity of DnaJ. Zinc center 2 is essential for interaction with DnaK and for DnaJ activity.</text>
</comment>
<keyword evidence="5 7" id="KW-0862">Zinc</keyword>
<keyword evidence="13" id="KW-1185">Reference proteome</keyword>
<dbReference type="InterPro" id="IPR036410">
    <property type="entry name" value="HSP_DnaJ_Cys-rich_dom_sf"/>
</dbReference>
<keyword evidence="3 7" id="KW-0677">Repeat</keyword>